<accession>A0A9Q0F8T0</accession>
<feature type="domain" description="BURP" evidence="1">
    <location>
        <begin position="1"/>
        <end position="75"/>
    </location>
</feature>
<dbReference type="OrthoDB" id="654134at2759"/>
<evidence type="ECO:0000313" key="3">
    <source>
        <dbReference type="Proteomes" id="UP001141552"/>
    </source>
</evidence>
<evidence type="ECO:0000259" key="1">
    <source>
        <dbReference type="PROSITE" id="PS51277"/>
    </source>
</evidence>
<dbReference type="InterPro" id="IPR004873">
    <property type="entry name" value="BURP_dom"/>
</dbReference>
<reference evidence="2" key="2">
    <citation type="journal article" date="2023" name="Plants (Basel)">
        <title>Annotation of the Turnera subulata (Passifloraceae) Draft Genome Reveals the S-Locus Evolved after the Divergence of Turneroideae from Passifloroideae in a Stepwise Manner.</title>
        <authorList>
            <person name="Henning P.M."/>
            <person name="Roalson E.H."/>
            <person name="Mir W."/>
            <person name="McCubbin A.G."/>
            <person name="Shore J.S."/>
        </authorList>
    </citation>
    <scope>NUCLEOTIDE SEQUENCE</scope>
    <source>
        <strain evidence="2">F60SS</strain>
    </source>
</reference>
<reference evidence="2" key="1">
    <citation type="submission" date="2022-02" db="EMBL/GenBank/DDBJ databases">
        <authorList>
            <person name="Henning P.M."/>
            <person name="McCubbin A.G."/>
            <person name="Shore J.S."/>
        </authorList>
    </citation>
    <scope>NUCLEOTIDE SEQUENCE</scope>
    <source>
        <strain evidence="2">F60SS</strain>
        <tissue evidence="2">Leaves</tissue>
    </source>
</reference>
<dbReference type="PANTHER" id="PTHR31236">
    <property type="entry name" value="BURP DOMAIN PROTEIN USPL1-LIKE"/>
    <property type="match status" value="1"/>
</dbReference>
<dbReference type="Proteomes" id="UP001141552">
    <property type="component" value="Unassembled WGS sequence"/>
</dbReference>
<dbReference type="InterPro" id="IPR044816">
    <property type="entry name" value="BURP"/>
</dbReference>
<organism evidence="2 3">
    <name type="scientific">Turnera subulata</name>
    <dbReference type="NCBI Taxonomy" id="218843"/>
    <lineage>
        <taxon>Eukaryota</taxon>
        <taxon>Viridiplantae</taxon>
        <taxon>Streptophyta</taxon>
        <taxon>Embryophyta</taxon>
        <taxon>Tracheophyta</taxon>
        <taxon>Spermatophyta</taxon>
        <taxon>Magnoliopsida</taxon>
        <taxon>eudicotyledons</taxon>
        <taxon>Gunneridae</taxon>
        <taxon>Pentapetalae</taxon>
        <taxon>rosids</taxon>
        <taxon>fabids</taxon>
        <taxon>Malpighiales</taxon>
        <taxon>Passifloraceae</taxon>
        <taxon>Turnera</taxon>
    </lineage>
</organism>
<name>A0A9Q0F8T0_9ROSI</name>
<proteinExistence type="predicted"/>
<dbReference type="PROSITE" id="PS51277">
    <property type="entry name" value="BURP"/>
    <property type="match status" value="1"/>
</dbReference>
<dbReference type="Pfam" id="PF03181">
    <property type="entry name" value="BURP"/>
    <property type="match status" value="1"/>
</dbReference>
<sequence>RYPYAVYYCHEIGGTEVYTVPLIGADGTKLKAVTICHKDTSGWSPDYMGFQLLKIKPGTPVCHFLPIEALVWFQTKDLGNHLMAHLHGMFTHGLSDM</sequence>
<dbReference type="AlphaFoldDB" id="A0A9Q0F8T0"/>
<keyword evidence="3" id="KW-1185">Reference proteome</keyword>
<feature type="non-terminal residue" evidence="2">
    <location>
        <position position="1"/>
    </location>
</feature>
<protein>
    <recommendedName>
        <fullName evidence="1">BURP domain-containing protein</fullName>
    </recommendedName>
</protein>
<evidence type="ECO:0000313" key="2">
    <source>
        <dbReference type="EMBL" id="KAJ4826975.1"/>
    </source>
</evidence>
<dbReference type="EMBL" id="JAKUCV010006529">
    <property type="protein sequence ID" value="KAJ4826975.1"/>
    <property type="molecule type" value="Genomic_DNA"/>
</dbReference>
<dbReference type="PANTHER" id="PTHR31236:SF2">
    <property type="entry name" value="BURP DOMAIN PROTEIN RD22"/>
    <property type="match status" value="1"/>
</dbReference>
<gene>
    <name evidence="2" type="ORF">Tsubulata_048500</name>
</gene>
<comment type="caution">
    <text evidence="2">The sequence shown here is derived from an EMBL/GenBank/DDBJ whole genome shotgun (WGS) entry which is preliminary data.</text>
</comment>